<dbReference type="EMBL" id="CM051398">
    <property type="protein sequence ID" value="KAJ4719113.1"/>
    <property type="molecule type" value="Genomic_DNA"/>
</dbReference>
<keyword evidence="2" id="KW-1185">Reference proteome</keyword>
<sequence length="180" mass="21381">MDAQRTEMTQFMAKWEDWRQSYQSYDNCQGFHNDDEGFECAAPTPTNQEMSGLSNFLKHHTNCGSIPPENRSRSGGVDAFSRYGRPYKLGPYRQSPYMMFDRPRQRPLLRYRPRPRYGHVHVIEPLAPVSEERYVMMLQWIKGSDVRIEAKYVTITTGWLCRIIDRNVWLEDTVSYFYKF</sequence>
<name>A0ACC1Y6L9_MELAZ</name>
<dbReference type="Proteomes" id="UP001164539">
    <property type="component" value="Chromosome 5"/>
</dbReference>
<reference evidence="1 2" key="1">
    <citation type="journal article" date="2023" name="Science">
        <title>Complex scaffold remodeling in plant triterpene biosynthesis.</title>
        <authorList>
            <person name="De La Pena R."/>
            <person name="Hodgson H."/>
            <person name="Liu J.C."/>
            <person name="Stephenson M.J."/>
            <person name="Martin A.C."/>
            <person name="Owen C."/>
            <person name="Harkess A."/>
            <person name="Leebens-Mack J."/>
            <person name="Jimenez L.E."/>
            <person name="Osbourn A."/>
            <person name="Sattely E.S."/>
        </authorList>
    </citation>
    <scope>NUCLEOTIDE SEQUENCE [LARGE SCALE GENOMIC DNA]</scope>
    <source>
        <strain evidence="2">cv. JPN11</strain>
        <tissue evidence="1">Leaf</tissue>
    </source>
</reference>
<accession>A0ACC1Y6L9</accession>
<evidence type="ECO:0000313" key="2">
    <source>
        <dbReference type="Proteomes" id="UP001164539"/>
    </source>
</evidence>
<comment type="caution">
    <text evidence="1">The sequence shown here is derived from an EMBL/GenBank/DDBJ whole genome shotgun (WGS) entry which is preliminary data.</text>
</comment>
<proteinExistence type="predicted"/>
<protein>
    <submittedName>
        <fullName evidence="1">Uncharacterized protein</fullName>
    </submittedName>
</protein>
<gene>
    <name evidence="1" type="ORF">OWV82_010728</name>
</gene>
<organism evidence="1 2">
    <name type="scientific">Melia azedarach</name>
    <name type="common">Chinaberry tree</name>
    <dbReference type="NCBI Taxonomy" id="155640"/>
    <lineage>
        <taxon>Eukaryota</taxon>
        <taxon>Viridiplantae</taxon>
        <taxon>Streptophyta</taxon>
        <taxon>Embryophyta</taxon>
        <taxon>Tracheophyta</taxon>
        <taxon>Spermatophyta</taxon>
        <taxon>Magnoliopsida</taxon>
        <taxon>eudicotyledons</taxon>
        <taxon>Gunneridae</taxon>
        <taxon>Pentapetalae</taxon>
        <taxon>rosids</taxon>
        <taxon>malvids</taxon>
        <taxon>Sapindales</taxon>
        <taxon>Meliaceae</taxon>
        <taxon>Melia</taxon>
    </lineage>
</organism>
<evidence type="ECO:0000313" key="1">
    <source>
        <dbReference type="EMBL" id="KAJ4719113.1"/>
    </source>
</evidence>